<dbReference type="EMBL" id="UOFP01000260">
    <property type="protein sequence ID" value="VAW89218.1"/>
    <property type="molecule type" value="Genomic_DNA"/>
</dbReference>
<proteinExistence type="predicted"/>
<gene>
    <name evidence="1" type="ORF">MNBD_GAMMA18-198</name>
</gene>
<name>A0A3B0Z764_9ZZZZ</name>
<protein>
    <submittedName>
        <fullName evidence="1">Uncharacterized protein</fullName>
    </submittedName>
</protein>
<dbReference type="AlphaFoldDB" id="A0A3B0Z764"/>
<organism evidence="1">
    <name type="scientific">hydrothermal vent metagenome</name>
    <dbReference type="NCBI Taxonomy" id="652676"/>
    <lineage>
        <taxon>unclassified sequences</taxon>
        <taxon>metagenomes</taxon>
        <taxon>ecological metagenomes</taxon>
    </lineage>
</organism>
<sequence length="178" mass="20279">MKILLLLVSMAISSAAYSKCDSIEYKENDSLKVITDPHQIGITVSREVWIPNVIENSEVIVDKGPMIIFTKKNSYVSIRSIDKSEVEFIGSNKTPYDFFSSSFNNPANLVECAFIDGIRGAEVYELFKNNEIEFYLTKANERYTIYLMSRSLDYVVEISTKNISKLLIDKILSESFVK</sequence>
<evidence type="ECO:0000313" key="1">
    <source>
        <dbReference type="EMBL" id="VAW89218.1"/>
    </source>
</evidence>
<accession>A0A3B0Z764</accession>
<reference evidence="1" key="1">
    <citation type="submission" date="2018-06" db="EMBL/GenBank/DDBJ databases">
        <authorList>
            <person name="Zhirakovskaya E."/>
        </authorList>
    </citation>
    <scope>NUCLEOTIDE SEQUENCE</scope>
</reference>